<dbReference type="InterPro" id="IPR004360">
    <property type="entry name" value="Glyas_Fos-R_dOase_dom"/>
</dbReference>
<evidence type="ECO:0000259" key="1">
    <source>
        <dbReference type="PROSITE" id="PS51819"/>
    </source>
</evidence>
<dbReference type="SUPFAM" id="SSF54593">
    <property type="entry name" value="Glyoxalase/Bleomycin resistance protein/Dihydroxybiphenyl dioxygenase"/>
    <property type="match status" value="1"/>
</dbReference>
<keyword evidence="3" id="KW-1185">Reference proteome</keyword>
<dbReference type="RefSeq" id="WP_105998649.1">
    <property type="nucleotide sequence ID" value="NZ_CM009578.1"/>
</dbReference>
<sequence>MTINIIDIAYTRLKTPDVAAATDFATRILGLEPVDRAVDRLSFRSDSRMSTLSYEIGDPSETIVGFELANGEDLLNAAKTLEALGYEVRHGSHEEREQRHVSEFIAFRDPSGGRIEFAVSPQIGGNGAQLSRDAGITGFSHVGLFSRDPGRDEHFWTQICNARVSDRVGELPLLRLSQIHHSIALVPADRCGIQHINHQVQSIDDVQRSYALLSQHKVPIVFGPGRHPTSGARFVYFEGPDGMVFEYSVGVREVDEETYRERQFGFEPKSFCMWGATPKIKELST</sequence>
<dbReference type="AlphaFoldDB" id="A0A2S8B7M1"/>
<accession>A0A2S8B7M1</accession>
<dbReference type="Proteomes" id="UP000238954">
    <property type="component" value="Chromosome"/>
</dbReference>
<evidence type="ECO:0000313" key="2">
    <source>
        <dbReference type="EMBL" id="PQM28404.1"/>
    </source>
</evidence>
<name>A0A2S8B7M1_9SPHN</name>
<dbReference type="Gene3D" id="3.10.180.10">
    <property type="entry name" value="2,3-Dihydroxybiphenyl 1,2-Dioxygenase, domain 1"/>
    <property type="match status" value="2"/>
</dbReference>
<dbReference type="Pfam" id="PF00903">
    <property type="entry name" value="Glyoxalase"/>
    <property type="match status" value="2"/>
</dbReference>
<organism evidence="2 3">
    <name type="scientific">Sphingopyxis lindanitolerans</name>
    <dbReference type="NCBI Taxonomy" id="2054227"/>
    <lineage>
        <taxon>Bacteria</taxon>
        <taxon>Pseudomonadati</taxon>
        <taxon>Pseudomonadota</taxon>
        <taxon>Alphaproteobacteria</taxon>
        <taxon>Sphingomonadales</taxon>
        <taxon>Sphingomonadaceae</taxon>
        <taxon>Sphingopyxis</taxon>
    </lineage>
</organism>
<proteinExistence type="predicted"/>
<protein>
    <submittedName>
        <fullName evidence="2">Glyoxalase/bleomycin resistance/extradiol dioxygenase family protein</fullName>
    </submittedName>
</protein>
<dbReference type="EMBL" id="PHFW01000002">
    <property type="protein sequence ID" value="PQM28404.1"/>
    <property type="molecule type" value="Genomic_DNA"/>
</dbReference>
<dbReference type="CDD" id="cd08361">
    <property type="entry name" value="PpCmtC_N"/>
    <property type="match status" value="1"/>
</dbReference>
<keyword evidence="2" id="KW-0560">Oxidoreductase</keyword>
<comment type="caution">
    <text evidence="2">The sequence shown here is derived from an EMBL/GenBank/DDBJ whole genome shotgun (WGS) entry which is preliminary data.</text>
</comment>
<dbReference type="GO" id="GO:0051213">
    <property type="term" value="F:dioxygenase activity"/>
    <property type="evidence" value="ECO:0007669"/>
    <property type="project" value="UniProtKB-KW"/>
</dbReference>
<dbReference type="OrthoDB" id="9803142at2"/>
<feature type="domain" description="VOC" evidence="1">
    <location>
        <begin position="138"/>
        <end position="250"/>
    </location>
</feature>
<keyword evidence="2" id="KW-0223">Dioxygenase</keyword>
<reference evidence="3" key="1">
    <citation type="submission" date="2017-11" db="EMBL/GenBank/DDBJ databases">
        <title>The complete genome sequence of Sphingopyxis pomeranensis sp. nov. strain WS5A3p.</title>
        <authorList>
            <person name="Kaminski M.A."/>
        </authorList>
    </citation>
    <scope>NUCLEOTIDE SEQUENCE [LARGE SCALE GENOMIC DNA]</scope>
    <source>
        <strain evidence="3">WS5A3p</strain>
    </source>
</reference>
<dbReference type="InterPro" id="IPR037523">
    <property type="entry name" value="VOC_core"/>
</dbReference>
<feature type="domain" description="VOC" evidence="1">
    <location>
        <begin position="7"/>
        <end position="120"/>
    </location>
</feature>
<dbReference type="PROSITE" id="PS51819">
    <property type="entry name" value="VOC"/>
    <property type="match status" value="2"/>
</dbReference>
<gene>
    <name evidence="2" type="ORF">CVO77_07985</name>
</gene>
<dbReference type="InterPro" id="IPR029068">
    <property type="entry name" value="Glyas_Bleomycin-R_OHBP_Dase"/>
</dbReference>
<evidence type="ECO:0000313" key="3">
    <source>
        <dbReference type="Proteomes" id="UP000238954"/>
    </source>
</evidence>